<reference evidence="2" key="2">
    <citation type="submission" date="2015-02" db="UniProtKB">
        <authorList>
            <consortium name="EnsemblMetazoa"/>
        </authorList>
    </citation>
    <scope>IDENTIFICATION</scope>
</reference>
<keyword evidence="3" id="KW-1185">Reference proteome</keyword>
<proteinExistence type="predicted"/>
<evidence type="ECO:0000313" key="3">
    <source>
        <dbReference type="Proteomes" id="UP000014500"/>
    </source>
</evidence>
<evidence type="ECO:0000256" key="1">
    <source>
        <dbReference type="SAM" id="Coils"/>
    </source>
</evidence>
<accession>T1IPA5</accession>
<name>T1IPA5_STRMM</name>
<dbReference type="EnsemblMetazoa" id="SMAR002854-RA">
    <property type="protein sequence ID" value="SMAR002854-PA"/>
    <property type="gene ID" value="SMAR002854"/>
</dbReference>
<dbReference type="AlphaFoldDB" id="T1IPA5"/>
<dbReference type="STRING" id="126957.T1IPA5"/>
<evidence type="ECO:0000313" key="2">
    <source>
        <dbReference type="EnsemblMetazoa" id="SMAR002854-PA"/>
    </source>
</evidence>
<dbReference type="Proteomes" id="UP000014500">
    <property type="component" value="Unassembled WGS sequence"/>
</dbReference>
<dbReference type="OMA" id="MIREHSI"/>
<protein>
    <submittedName>
        <fullName evidence="2">Uncharacterized protein</fullName>
    </submittedName>
</protein>
<sequence length="393" mass="45430">MAVNNLDVFMVKLMCSNVKMEFDLAKANFLEIQEAMETFHSYLKRMEQMEKQHPNHPLDGELANLKAAVNRAKNNMNTLRGKLAKNTSRAEEGYRLLSNRLFSVEERLDEVTSRKRKYEDLLEQYKRLRTPRSNDSQTHLAERQSKLLKLDTNIQDTDGLMKSTAREKQILSEACDKMQVFLDDTKGVLNHFKEATCARKKECINLFKWCSSILQVSDLHMIREHSISEKEIAFEYQNQPTVVVSCPRLVLTVTFNKRRRGAHPYSIISVKANIESLAISDLIDRSIENNQVLDLLTKVQLRWLDHIPLLNEIMQLRDKYAIDWLVEQQRLRFMVGQGGNIICTLVIPSTYPHKGAITLEQVSGFKLESELAHYKPSQDVSISGWLDYLSNLL</sequence>
<keyword evidence="1" id="KW-0175">Coiled coil</keyword>
<dbReference type="eggNOG" id="ENOG502S70M">
    <property type="taxonomic scope" value="Eukaryota"/>
</dbReference>
<dbReference type="HOGENOM" id="CLU_702701_0_0_1"/>
<dbReference type="PhylomeDB" id="T1IPA5"/>
<feature type="coiled-coil region" evidence="1">
    <location>
        <begin position="32"/>
        <end position="82"/>
    </location>
</feature>
<reference evidence="3" key="1">
    <citation type="submission" date="2011-05" db="EMBL/GenBank/DDBJ databases">
        <authorList>
            <person name="Richards S.R."/>
            <person name="Qu J."/>
            <person name="Jiang H."/>
            <person name="Jhangiani S.N."/>
            <person name="Agravi P."/>
            <person name="Goodspeed R."/>
            <person name="Gross S."/>
            <person name="Mandapat C."/>
            <person name="Jackson L."/>
            <person name="Mathew T."/>
            <person name="Pu L."/>
            <person name="Thornton R."/>
            <person name="Saada N."/>
            <person name="Wilczek-Boney K.B."/>
            <person name="Lee S."/>
            <person name="Kovar C."/>
            <person name="Wu Y."/>
            <person name="Scherer S.E."/>
            <person name="Worley K.C."/>
            <person name="Muzny D.M."/>
            <person name="Gibbs R."/>
        </authorList>
    </citation>
    <scope>NUCLEOTIDE SEQUENCE</scope>
    <source>
        <strain evidence="3">Brora</strain>
    </source>
</reference>
<organism evidence="2 3">
    <name type="scientific">Strigamia maritima</name>
    <name type="common">European centipede</name>
    <name type="synonym">Geophilus maritimus</name>
    <dbReference type="NCBI Taxonomy" id="126957"/>
    <lineage>
        <taxon>Eukaryota</taxon>
        <taxon>Metazoa</taxon>
        <taxon>Ecdysozoa</taxon>
        <taxon>Arthropoda</taxon>
        <taxon>Myriapoda</taxon>
        <taxon>Chilopoda</taxon>
        <taxon>Pleurostigmophora</taxon>
        <taxon>Geophilomorpha</taxon>
        <taxon>Linotaeniidae</taxon>
        <taxon>Strigamia</taxon>
    </lineage>
</organism>
<dbReference type="EMBL" id="JH431252">
    <property type="status" value="NOT_ANNOTATED_CDS"/>
    <property type="molecule type" value="Genomic_DNA"/>
</dbReference>